<accession>A0A410RN35</accession>
<organism evidence="1 2">
    <name type="scientific">Corallococcus coralloides</name>
    <name type="common">Myxococcus coralloides</name>
    <dbReference type="NCBI Taxonomy" id="184914"/>
    <lineage>
        <taxon>Bacteria</taxon>
        <taxon>Pseudomonadati</taxon>
        <taxon>Myxococcota</taxon>
        <taxon>Myxococcia</taxon>
        <taxon>Myxococcales</taxon>
        <taxon>Cystobacterineae</taxon>
        <taxon>Myxococcaceae</taxon>
        <taxon>Corallococcus</taxon>
    </lineage>
</organism>
<protein>
    <submittedName>
        <fullName evidence="1">Uncharacterized protein</fullName>
    </submittedName>
</protein>
<name>A0A410RN35_CORCK</name>
<gene>
    <name evidence="1" type="ORF">EJ065_1752</name>
</gene>
<sequence length="65" mass="6802">MPSASRTPLASRGVRVGLVRGLIRAVTHLDVSRRDIETTLATVATIADSYFGGMVSNRGTPSATS</sequence>
<evidence type="ECO:0000313" key="1">
    <source>
        <dbReference type="EMBL" id="QAT83350.1"/>
    </source>
</evidence>
<dbReference type="Proteomes" id="UP000288758">
    <property type="component" value="Chromosome"/>
</dbReference>
<dbReference type="InterPro" id="IPR015422">
    <property type="entry name" value="PyrdxlP-dep_Trfase_small"/>
</dbReference>
<dbReference type="Gene3D" id="3.90.1150.10">
    <property type="entry name" value="Aspartate Aminotransferase, domain 1"/>
    <property type="match status" value="1"/>
</dbReference>
<dbReference type="EMBL" id="CP034669">
    <property type="protein sequence ID" value="QAT83350.1"/>
    <property type="molecule type" value="Genomic_DNA"/>
</dbReference>
<reference evidence="1 2" key="1">
    <citation type="submission" date="2018-12" db="EMBL/GenBank/DDBJ databases">
        <title>Complete Genome Sequence of the Corallopyronin A producing Myxobacterium Corallococcus coralloides B035.</title>
        <authorList>
            <person name="Bouhired S.M."/>
            <person name="Rupp O."/>
            <person name="Blom J."/>
            <person name="Schaeberle T.F."/>
            <person name="Kehraus S."/>
            <person name="Schiefer A."/>
            <person name="Pfarr K."/>
            <person name="Goesmann A."/>
            <person name="Hoerauf A."/>
            <person name="Koenig G.M."/>
        </authorList>
    </citation>
    <scope>NUCLEOTIDE SEQUENCE [LARGE SCALE GENOMIC DNA]</scope>
    <source>
        <strain evidence="1 2">B035</strain>
    </source>
</reference>
<proteinExistence type="predicted"/>
<dbReference type="AlphaFoldDB" id="A0A410RN35"/>
<evidence type="ECO:0000313" key="2">
    <source>
        <dbReference type="Proteomes" id="UP000288758"/>
    </source>
</evidence>